<dbReference type="Proteomes" id="UP000677228">
    <property type="component" value="Unassembled WGS sequence"/>
</dbReference>
<dbReference type="Proteomes" id="UP000682733">
    <property type="component" value="Unassembled WGS sequence"/>
</dbReference>
<comment type="caution">
    <text evidence="3">The sequence shown here is derived from an EMBL/GenBank/DDBJ whole genome shotgun (WGS) entry which is preliminary data.</text>
</comment>
<dbReference type="AlphaFoldDB" id="A0A8S2IPA7"/>
<reference evidence="3" key="1">
    <citation type="submission" date="2021-02" db="EMBL/GenBank/DDBJ databases">
        <authorList>
            <person name="Nowell W R."/>
        </authorList>
    </citation>
    <scope>NUCLEOTIDE SEQUENCE</scope>
</reference>
<dbReference type="GO" id="GO:0016746">
    <property type="term" value="F:acyltransferase activity"/>
    <property type="evidence" value="ECO:0007669"/>
    <property type="project" value="InterPro"/>
</dbReference>
<accession>A0A8S2IPA7</accession>
<gene>
    <name evidence="2" type="ORF">OVA965_LOCUS14407</name>
    <name evidence="3" type="ORF">TMI583_LOCUS14407</name>
</gene>
<feature type="domain" description="Phospholipid/glycerol acyltransferase" evidence="1">
    <location>
        <begin position="20"/>
        <end position="97"/>
    </location>
</feature>
<dbReference type="GO" id="GO:0005783">
    <property type="term" value="C:endoplasmic reticulum"/>
    <property type="evidence" value="ECO:0007669"/>
    <property type="project" value="TreeGrafter"/>
</dbReference>
<dbReference type="PANTHER" id="PTHR10983">
    <property type="entry name" value="1-ACYLGLYCEROL-3-PHOSPHATE ACYLTRANSFERASE-RELATED"/>
    <property type="match status" value="1"/>
</dbReference>
<proteinExistence type="predicted"/>
<dbReference type="EMBL" id="CAJNOK010006233">
    <property type="protein sequence ID" value="CAF0997868.1"/>
    <property type="molecule type" value="Genomic_DNA"/>
</dbReference>
<organism evidence="3 4">
    <name type="scientific">Didymodactylos carnosus</name>
    <dbReference type="NCBI Taxonomy" id="1234261"/>
    <lineage>
        <taxon>Eukaryota</taxon>
        <taxon>Metazoa</taxon>
        <taxon>Spiralia</taxon>
        <taxon>Gnathifera</taxon>
        <taxon>Rotifera</taxon>
        <taxon>Eurotatoria</taxon>
        <taxon>Bdelloidea</taxon>
        <taxon>Philodinida</taxon>
        <taxon>Philodinidae</taxon>
        <taxon>Didymodactylos</taxon>
    </lineage>
</organism>
<evidence type="ECO:0000259" key="1">
    <source>
        <dbReference type="Pfam" id="PF01553"/>
    </source>
</evidence>
<protein>
    <recommendedName>
        <fullName evidence="1">Phospholipid/glycerol acyltransferase domain-containing protein</fullName>
    </recommendedName>
</protein>
<dbReference type="GO" id="GO:0036149">
    <property type="term" value="P:phosphatidylinositol acyl-chain remodeling"/>
    <property type="evidence" value="ECO:0007669"/>
    <property type="project" value="TreeGrafter"/>
</dbReference>
<evidence type="ECO:0000313" key="3">
    <source>
        <dbReference type="EMBL" id="CAF3767429.1"/>
    </source>
</evidence>
<dbReference type="PANTHER" id="PTHR10983:SF16">
    <property type="entry name" value="LYSOCARDIOLIPIN ACYLTRANSFERASE 1"/>
    <property type="match status" value="1"/>
</dbReference>
<name>A0A8S2IPA7_9BILA</name>
<dbReference type="EMBL" id="CAJOBA010006239">
    <property type="protein sequence ID" value="CAF3767429.1"/>
    <property type="molecule type" value="Genomic_DNA"/>
</dbReference>
<evidence type="ECO:0000313" key="4">
    <source>
        <dbReference type="Proteomes" id="UP000682733"/>
    </source>
</evidence>
<dbReference type="InterPro" id="IPR002123">
    <property type="entry name" value="Plipid/glycerol_acylTrfase"/>
</dbReference>
<evidence type="ECO:0000313" key="2">
    <source>
        <dbReference type="EMBL" id="CAF0997868.1"/>
    </source>
</evidence>
<dbReference type="CDD" id="cd07990">
    <property type="entry name" value="LPLAT_LCLAT1-like"/>
    <property type="match status" value="1"/>
</dbReference>
<sequence length="120" mass="14074">MGSIVNSAKCLLEDLLGIKVVVTGDNLSKDERTIVILNHRTRLDWMFIWVPYSRFESLKKLKIVLKAELKHIPGPGWAMQHSGFIFLQRVWAKDEQTIKDISLYYKECRYPCSLNYHNYV</sequence>
<dbReference type="Pfam" id="PF01553">
    <property type="entry name" value="Acyltransferase"/>
    <property type="match status" value="1"/>
</dbReference>
<dbReference type="SUPFAM" id="SSF69593">
    <property type="entry name" value="Glycerol-3-phosphate (1)-acyltransferase"/>
    <property type="match status" value="1"/>
</dbReference>